<dbReference type="GO" id="GO:0043130">
    <property type="term" value="F:ubiquitin binding"/>
    <property type="evidence" value="ECO:0007669"/>
    <property type="project" value="TreeGrafter"/>
</dbReference>
<dbReference type="InterPro" id="IPR029071">
    <property type="entry name" value="Ubiquitin-like_domsf"/>
</dbReference>
<evidence type="ECO:0000259" key="2">
    <source>
        <dbReference type="PROSITE" id="PS50033"/>
    </source>
</evidence>
<reference evidence="4" key="1">
    <citation type="submission" date="2021-06" db="EMBL/GenBank/DDBJ databases">
        <authorList>
            <person name="Kallberg Y."/>
            <person name="Tangrot J."/>
            <person name="Rosling A."/>
        </authorList>
    </citation>
    <scope>NUCLEOTIDE SEQUENCE</scope>
    <source>
        <strain evidence="4">FL130A</strain>
    </source>
</reference>
<dbReference type="SUPFAM" id="SSF54236">
    <property type="entry name" value="Ubiquitin-like"/>
    <property type="match status" value="1"/>
</dbReference>
<dbReference type="SMART" id="SM00166">
    <property type="entry name" value="UBX"/>
    <property type="match status" value="1"/>
</dbReference>
<dbReference type="Pfam" id="PF08059">
    <property type="entry name" value="SEP"/>
    <property type="match status" value="1"/>
</dbReference>
<name>A0A9N8V630_9GLOM</name>
<dbReference type="GO" id="GO:0000045">
    <property type="term" value="P:autophagosome assembly"/>
    <property type="evidence" value="ECO:0007669"/>
    <property type="project" value="TreeGrafter"/>
</dbReference>
<feature type="compositionally biased region" description="Acidic residues" evidence="1">
    <location>
        <begin position="45"/>
        <end position="61"/>
    </location>
</feature>
<dbReference type="AlphaFoldDB" id="A0A9N8V630"/>
<gene>
    <name evidence="4" type="ORF">ALEPTO_LOCUS514</name>
</gene>
<feature type="domain" description="SEP" evidence="3">
    <location>
        <begin position="212"/>
        <end position="277"/>
    </location>
</feature>
<dbReference type="OrthoDB" id="25887at2759"/>
<organism evidence="4 5">
    <name type="scientific">Ambispora leptoticha</name>
    <dbReference type="NCBI Taxonomy" id="144679"/>
    <lineage>
        <taxon>Eukaryota</taxon>
        <taxon>Fungi</taxon>
        <taxon>Fungi incertae sedis</taxon>
        <taxon>Mucoromycota</taxon>
        <taxon>Glomeromycotina</taxon>
        <taxon>Glomeromycetes</taxon>
        <taxon>Archaeosporales</taxon>
        <taxon>Ambisporaceae</taxon>
        <taxon>Ambispora</taxon>
    </lineage>
</organism>
<evidence type="ECO:0000313" key="4">
    <source>
        <dbReference type="EMBL" id="CAG8443709.1"/>
    </source>
</evidence>
<dbReference type="InterPro" id="IPR012989">
    <property type="entry name" value="SEP_domain"/>
</dbReference>
<feature type="region of interest" description="Disordered" evidence="1">
    <location>
        <begin position="40"/>
        <end position="106"/>
    </location>
</feature>
<dbReference type="GO" id="GO:0043161">
    <property type="term" value="P:proteasome-mediated ubiquitin-dependent protein catabolic process"/>
    <property type="evidence" value="ECO:0007669"/>
    <property type="project" value="TreeGrafter"/>
</dbReference>
<dbReference type="GO" id="GO:0007030">
    <property type="term" value="P:Golgi organization"/>
    <property type="evidence" value="ECO:0007669"/>
    <property type="project" value="TreeGrafter"/>
</dbReference>
<dbReference type="Proteomes" id="UP000789508">
    <property type="component" value="Unassembled WGS sequence"/>
</dbReference>
<protein>
    <submittedName>
        <fullName evidence="4">11253_t:CDS:1</fullName>
    </submittedName>
</protein>
<dbReference type="CDD" id="cd01770">
    <property type="entry name" value="UBX_UBXN2"/>
    <property type="match status" value="1"/>
</dbReference>
<feature type="region of interest" description="Disordered" evidence="1">
    <location>
        <begin position="271"/>
        <end position="299"/>
    </location>
</feature>
<dbReference type="InterPro" id="IPR009060">
    <property type="entry name" value="UBA-like_sf"/>
</dbReference>
<dbReference type="GO" id="GO:0031468">
    <property type="term" value="P:nuclear membrane reassembly"/>
    <property type="evidence" value="ECO:0007669"/>
    <property type="project" value="TreeGrafter"/>
</dbReference>
<dbReference type="Gene3D" id="3.30.420.210">
    <property type="entry name" value="SEP domain"/>
    <property type="match status" value="1"/>
</dbReference>
<dbReference type="Gene3D" id="1.10.8.10">
    <property type="entry name" value="DNA helicase RuvA subunit, C-terminal domain"/>
    <property type="match status" value="1"/>
</dbReference>
<dbReference type="CDD" id="cd14348">
    <property type="entry name" value="UBA_p47"/>
    <property type="match status" value="1"/>
</dbReference>
<dbReference type="Pfam" id="PF14555">
    <property type="entry name" value="UBA_4"/>
    <property type="match status" value="1"/>
</dbReference>
<sequence length="384" mass="42414">MSADEHIDLISEFTNVVQCDEQQATFYLEANKWDIQSALSQFLEDNPEDDQAEDNQVEEQDLTPSSGPAQVNDPINNAGKLASNISSSTSSKNLASSSSKKPGGRFTTISDLEKELAEDDDDEDASEKLFAGGEKSGIFMENPVTKASSLVGDILKKAAEGGRGPQEEEDAPKKPSRTFFTGTGYKLGSEEEPSEEIPTIPPAPNEIVSEEPVVRHLTFWRDGFSIEDGPLMSYDDPQNSEFLKAINSGRAPLSLLNVKQGQPVDMRVSRKLEEDYKPPPKKPAKPFSGSGRRLGRTRQLEIDESLPVTSLQIRMADGTRMVARFNHTHTIRDVREFINASRVGEANRNYVLQTTFPTKDLKDETLTLTQASLISSVIVQRYIS</sequence>
<dbReference type="SUPFAM" id="SSF46934">
    <property type="entry name" value="UBA-like"/>
    <property type="match status" value="1"/>
</dbReference>
<dbReference type="PROSITE" id="PS51399">
    <property type="entry name" value="SEP"/>
    <property type="match status" value="1"/>
</dbReference>
<keyword evidence="5" id="KW-1185">Reference proteome</keyword>
<feature type="domain" description="UBX" evidence="2">
    <location>
        <begin position="304"/>
        <end position="381"/>
    </location>
</feature>
<dbReference type="FunFam" id="3.30.420.210:FF:000002">
    <property type="entry name" value="UBX domain-containing protein 1"/>
    <property type="match status" value="1"/>
</dbReference>
<dbReference type="EMBL" id="CAJVPS010000035">
    <property type="protein sequence ID" value="CAG8443709.1"/>
    <property type="molecule type" value="Genomic_DNA"/>
</dbReference>
<dbReference type="PANTHER" id="PTHR23333:SF20">
    <property type="entry name" value="NSFL1 COFACTOR P47"/>
    <property type="match status" value="1"/>
</dbReference>
<feature type="compositionally biased region" description="Polar residues" evidence="1">
    <location>
        <begin position="62"/>
        <end position="75"/>
    </location>
</feature>
<dbReference type="GO" id="GO:0061025">
    <property type="term" value="P:membrane fusion"/>
    <property type="evidence" value="ECO:0007669"/>
    <property type="project" value="TreeGrafter"/>
</dbReference>
<feature type="compositionally biased region" description="Low complexity" evidence="1">
    <location>
        <begin position="80"/>
        <end position="101"/>
    </location>
</feature>
<dbReference type="Gene3D" id="3.10.20.90">
    <property type="entry name" value="Phosphatidylinositol 3-kinase Catalytic Subunit, Chain A, domain 1"/>
    <property type="match status" value="1"/>
</dbReference>
<feature type="region of interest" description="Disordered" evidence="1">
    <location>
        <begin position="156"/>
        <end position="205"/>
    </location>
</feature>
<dbReference type="Pfam" id="PF00789">
    <property type="entry name" value="UBX"/>
    <property type="match status" value="1"/>
</dbReference>
<evidence type="ECO:0000256" key="1">
    <source>
        <dbReference type="SAM" id="MobiDB-lite"/>
    </source>
</evidence>
<evidence type="ECO:0000313" key="5">
    <source>
        <dbReference type="Proteomes" id="UP000789508"/>
    </source>
</evidence>
<evidence type="ECO:0000259" key="3">
    <source>
        <dbReference type="PROSITE" id="PS51399"/>
    </source>
</evidence>
<dbReference type="InterPro" id="IPR001012">
    <property type="entry name" value="UBX_dom"/>
</dbReference>
<comment type="caution">
    <text evidence="4">The sequence shown here is derived from an EMBL/GenBank/DDBJ whole genome shotgun (WGS) entry which is preliminary data.</text>
</comment>
<dbReference type="SMART" id="SM00553">
    <property type="entry name" value="SEP"/>
    <property type="match status" value="1"/>
</dbReference>
<dbReference type="SUPFAM" id="SSF102848">
    <property type="entry name" value="NSFL1 (p97 ATPase) cofactor p47, SEP domain"/>
    <property type="match status" value="1"/>
</dbReference>
<dbReference type="PROSITE" id="PS50033">
    <property type="entry name" value="UBX"/>
    <property type="match status" value="1"/>
</dbReference>
<dbReference type="GO" id="GO:0005634">
    <property type="term" value="C:nucleus"/>
    <property type="evidence" value="ECO:0007669"/>
    <property type="project" value="TreeGrafter"/>
</dbReference>
<dbReference type="GO" id="GO:0005829">
    <property type="term" value="C:cytosol"/>
    <property type="evidence" value="ECO:0007669"/>
    <property type="project" value="TreeGrafter"/>
</dbReference>
<proteinExistence type="predicted"/>
<dbReference type="InterPro" id="IPR036241">
    <property type="entry name" value="NSFL1C_SEP_dom_sf"/>
</dbReference>
<accession>A0A9N8V630</accession>
<dbReference type="PANTHER" id="PTHR23333">
    <property type="entry name" value="UBX DOMAIN CONTAINING PROTEIN"/>
    <property type="match status" value="1"/>
</dbReference>